<feature type="domain" description="PAC" evidence="7">
    <location>
        <begin position="218"/>
        <end position="270"/>
    </location>
</feature>
<evidence type="ECO:0000313" key="10">
    <source>
        <dbReference type="EMBL" id="KAA0697048.1"/>
    </source>
</evidence>
<dbReference type="InterPro" id="IPR001633">
    <property type="entry name" value="EAL_dom"/>
</dbReference>
<evidence type="ECO:0000259" key="7">
    <source>
        <dbReference type="PROSITE" id="PS50113"/>
    </source>
</evidence>
<dbReference type="Pfam" id="PF00563">
    <property type="entry name" value="EAL"/>
    <property type="match status" value="1"/>
</dbReference>
<dbReference type="Gene3D" id="2.10.70.100">
    <property type="match status" value="1"/>
</dbReference>
<feature type="domain" description="GGDEF" evidence="9">
    <location>
        <begin position="552"/>
        <end position="690"/>
    </location>
</feature>
<dbReference type="InterPro" id="IPR052155">
    <property type="entry name" value="Biofilm_reg_signaling"/>
</dbReference>
<dbReference type="PROSITE" id="PS50112">
    <property type="entry name" value="PAS"/>
    <property type="match status" value="3"/>
</dbReference>
<dbReference type="Pfam" id="PF08447">
    <property type="entry name" value="PAS_3"/>
    <property type="match status" value="1"/>
</dbReference>
<dbReference type="InterPro" id="IPR013767">
    <property type="entry name" value="PAS_fold"/>
</dbReference>
<evidence type="ECO:0000259" key="9">
    <source>
        <dbReference type="PROSITE" id="PS50887"/>
    </source>
</evidence>
<dbReference type="InterPro" id="IPR000700">
    <property type="entry name" value="PAS-assoc_C"/>
</dbReference>
<accession>A0A7V7KXV0</accession>
<dbReference type="SUPFAM" id="SSF141868">
    <property type="entry name" value="EAL domain-like"/>
    <property type="match status" value="1"/>
</dbReference>
<dbReference type="InterPro" id="IPR035919">
    <property type="entry name" value="EAL_sf"/>
</dbReference>
<dbReference type="Gene3D" id="3.20.20.450">
    <property type="entry name" value="EAL domain"/>
    <property type="match status" value="1"/>
</dbReference>
<dbReference type="GO" id="GO:0006355">
    <property type="term" value="P:regulation of DNA-templated transcription"/>
    <property type="evidence" value="ECO:0007669"/>
    <property type="project" value="InterPro"/>
</dbReference>
<dbReference type="Gene3D" id="3.30.450.20">
    <property type="entry name" value="PAS domain"/>
    <property type="match status" value="4"/>
</dbReference>
<dbReference type="NCBIfam" id="TIGR00229">
    <property type="entry name" value="sensory_box"/>
    <property type="match status" value="4"/>
</dbReference>
<evidence type="ECO:0000256" key="4">
    <source>
        <dbReference type="ARBA" id="ARBA00022636"/>
    </source>
</evidence>
<evidence type="ECO:0000256" key="2">
    <source>
        <dbReference type="ARBA" id="ARBA00004533"/>
    </source>
</evidence>
<dbReference type="SMART" id="SM00052">
    <property type="entry name" value="EAL"/>
    <property type="match status" value="1"/>
</dbReference>
<dbReference type="InterPro" id="IPR000160">
    <property type="entry name" value="GGDEF_dom"/>
</dbReference>
<comment type="cofactor">
    <cofactor evidence="1">
        <name>Mg(2+)</name>
        <dbReference type="ChEBI" id="CHEBI:18420"/>
    </cofactor>
</comment>
<dbReference type="InterPro" id="IPR029787">
    <property type="entry name" value="Nucleotide_cyclase"/>
</dbReference>
<feature type="domain" description="PAS" evidence="6">
    <location>
        <begin position="18"/>
        <end position="82"/>
    </location>
</feature>
<dbReference type="PANTHER" id="PTHR44757">
    <property type="entry name" value="DIGUANYLATE CYCLASE DGCP"/>
    <property type="match status" value="1"/>
</dbReference>
<keyword evidence="11" id="KW-1185">Reference proteome</keyword>
<dbReference type="GO" id="GO:0071111">
    <property type="term" value="F:cyclic-guanylate-specific phosphodiesterase activity"/>
    <property type="evidence" value="ECO:0007669"/>
    <property type="project" value="UniProtKB-EC"/>
</dbReference>
<dbReference type="Pfam" id="PF13426">
    <property type="entry name" value="PAS_9"/>
    <property type="match status" value="1"/>
</dbReference>
<dbReference type="CDD" id="cd01948">
    <property type="entry name" value="EAL"/>
    <property type="match status" value="1"/>
</dbReference>
<feature type="domain" description="PAC" evidence="7">
    <location>
        <begin position="345"/>
        <end position="395"/>
    </location>
</feature>
<comment type="caution">
    <text evidence="10">The sequence shown here is derived from an EMBL/GenBank/DDBJ whole genome shotgun (WGS) entry which is preliminary data.</text>
</comment>
<comment type="catalytic activity">
    <reaction evidence="5">
        <text>3',3'-c-di-GMP + H2O = 5'-phosphoguanylyl(3'-&gt;5')guanosine + H(+)</text>
        <dbReference type="Rhea" id="RHEA:24902"/>
        <dbReference type="ChEBI" id="CHEBI:15377"/>
        <dbReference type="ChEBI" id="CHEBI:15378"/>
        <dbReference type="ChEBI" id="CHEBI:58754"/>
        <dbReference type="ChEBI" id="CHEBI:58805"/>
        <dbReference type="EC" id="3.1.4.52"/>
    </reaction>
    <physiologicalReaction direction="left-to-right" evidence="5">
        <dbReference type="Rhea" id="RHEA:24903"/>
    </physiologicalReaction>
</comment>
<sequence length="962" mass="108678">MAHDITARIRTERELKISQEKYLKAFNASHEAIVVLDMQTELLLEANQSFELLTGLKPTDALGHTLCELDVMDRATYELMHELLRQEGRIRNREVHIHHQNGTRLDVTLYAEPVMVNGSECLVITAHDITEQKQHDNALRESQERLNMALEAAQMGIWDWSPHTDLLHCSARAAALHGHAEEAWDGPLQLFMKDIPGKHRRELRRSFIAIRRGTQSRYRLTYSLVPENGSLRWVEVTATLHRHTDGSIQRMVGTLKDITDRRRSEQALQRSEAKFSALFQGSPDPYILVNATTQLVIEINQSFSRVFGYRTEDIIGKTALEVGFWRDAQQRAQVLKRIDPAAGLNSMEIDFVTRDGLYLTCEVSSSFITINRQLCMLSTFKDITARKEAEAALRASEDKFSRAFRASPDSISISEKATGKHLDVNEGFTRLTGFTATDAIGRTARDMNIWADYSERAVLIDELERYGRVRQREMRVNGKFGQELLVSVSIEPMIINGTECMLLTARDITEQKLIEARVKHLAYHDALTDLPNRMLLSDRVTQNLAACERLLQSSAILFFDLDHFKHINDSLGHSCGDAVLQEVSRRLLAQVRKVDTVARLGGDEFVVLLCGMEGPSEAIHLQVQHTAEKLLAALSAPMLIEGHSLQLGCSIGITLLPEHGTNPDDLLKRADIALYKVKENGRNGIAFFEQAMQIAASERLSVETELRVAVSKCEFVLFYQPQFDALEQRIVGAEALIRWMHPTKGLTGPMGFIHVLEESGMILEVGTWVLGRACQFIAELLRQGHINPEEFSLSVNISPRQFRQPDFVDQVRHAIESRGVPARCLKLEITENIVIQNISDTIAKMQELRDMGVRFALDDFGTGYSSLSYLKRLPLDLLKIDQSFIRDCTRDANDAEIVRAIIAMARNLRLELIAEGVETQEQLDFLQTQSCHAFQGYLYSPPVAEGDFVRILKRDSHALPLP</sequence>
<dbReference type="GO" id="GO:0005886">
    <property type="term" value="C:plasma membrane"/>
    <property type="evidence" value="ECO:0007669"/>
    <property type="project" value="UniProtKB-SubCell"/>
</dbReference>
<dbReference type="Pfam" id="PF00990">
    <property type="entry name" value="GGDEF"/>
    <property type="match status" value="1"/>
</dbReference>
<dbReference type="PROSITE" id="PS50883">
    <property type="entry name" value="EAL"/>
    <property type="match status" value="1"/>
</dbReference>
<dbReference type="SUPFAM" id="SSF55073">
    <property type="entry name" value="Nucleotide cyclase"/>
    <property type="match status" value="1"/>
</dbReference>
<comment type="subcellular location">
    <subcellularLocation>
        <location evidence="2">Cell inner membrane</location>
    </subcellularLocation>
</comment>
<keyword evidence="4" id="KW-0973">c-di-GMP</keyword>
<name>A0A7V7KXV0_9GAMM</name>
<dbReference type="OrthoDB" id="9804951at2"/>
<feature type="domain" description="PAC" evidence="7">
    <location>
        <begin position="91"/>
        <end position="141"/>
    </location>
</feature>
<dbReference type="PANTHER" id="PTHR44757:SF2">
    <property type="entry name" value="BIOFILM ARCHITECTURE MAINTENANCE PROTEIN MBAA"/>
    <property type="match status" value="1"/>
</dbReference>
<dbReference type="Pfam" id="PF00989">
    <property type="entry name" value="PAS"/>
    <property type="match status" value="2"/>
</dbReference>
<dbReference type="SMART" id="SM00267">
    <property type="entry name" value="GGDEF"/>
    <property type="match status" value="1"/>
</dbReference>
<evidence type="ECO:0000259" key="6">
    <source>
        <dbReference type="PROSITE" id="PS50112"/>
    </source>
</evidence>
<proteinExistence type="predicted"/>
<dbReference type="SUPFAM" id="SSF55785">
    <property type="entry name" value="PYP-like sensor domain (PAS domain)"/>
    <property type="match status" value="4"/>
</dbReference>
<dbReference type="CDD" id="cd00130">
    <property type="entry name" value="PAS"/>
    <property type="match status" value="4"/>
</dbReference>
<evidence type="ECO:0000256" key="1">
    <source>
        <dbReference type="ARBA" id="ARBA00001946"/>
    </source>
</evidence>
<evidence type="ECO:0000256" key="3">
    <source>
        <dbReference type="ARBA" id="ARBA00012282"/>
    </source>
</evidence>
<dbReference type="SMART" id="SM00086">
    <property type="entry name" value="PAC"/>
    <property type="match status" value="4"/>
</dbReference>
<dbReference type="SMART" id="SM00091">
    <property type="entry name" value="PAS"/>
    <property type="match status" value="4"/>
</dbReference>
<evidence type="ECO:0000256" key="5">
    <source>
        <dbReference type="ARBA" id="ARBA00051114"/>
    </source>
</evidence>
<dbReference type="InterPro" id="IPR043128">
    <property type="entry name" value="Rev_trsase/Diguanyl_cyclase"/>
</dbReference>
<dbReference type="CDD" id="cd01949">
    <property type="entry name" value="GGDEF"/>
    <property type="match status" value="1"/>
</dbReference>
<gene>
    <name evidence="10" type="ORF">DT594_04440</name>
</gene>
<dbReference type="PROSITE" id="PS50113">
    <property type="entry name" value="PAC"/>
    <property type="match status" value="3"/>
</dbReference>
<dbReference type="FunFam" id="3.20.20.450:FF:000001">
    <property type="entry name" value="Cyclic di-GMP phosphodiesterase yahA"/>
    <property type="match status" value="1"/>
</dbReference>
<feature type="domain" description="PAS" evidence="6">
    <location>
        <begin position="396"/>
        <end position="443"/>
    </location>
</feature>
<evidence type="ECO:0000259" key="8">
    <source>
        <dbReference type="PROSITE" id="PS50883"/>
    </source>
</evidence>
<evidence type="ECO:0000313" key="11">
    <source>
        <dbReference type="Proteomes" id="UP000463138"/>
    </source>
</evidence>
<feature type="domain" description="EAL" evidence="8">
    <location>
        <begin position="699"/>
        <end position="956"/>
    </location>
</feature>
<dbReference type="InterPro" id="IPR001610">
    <property type="entry name" value="PAC"/>
</dbReference>
<dbReference type="AlphaFoldDB" id="A0A7V7KXV0"/>
<dbReference type="InterPro" id="IPR000014">
    <property type="entry name" value="PAS"/>
</dbReference>
<dbReference type="NCBIfam" id="TIGR00254">
    <property type="entry name" value="GGDEF"/>
    <property type="match status" value="1"/>
</dbReference>
<dbReference type="PROSITE" id="PS50887">
    <property type="entry name" value="GGDEF"/>
    <property type="match status" value="1"/>
</dbReference>
<dbReference type="EMBL" id="QOVF01000001">
    <property type="protein sequence ID" value="KAA0697048.1"/>
    <property type="molecule type" value="Genomic_DNA"/>
</dbReference>
<dbReference type="EC" id="3.1.4.52" evidence="3"/>
<dbReference type="InterPro" id="IPR035965">
    <property type="entry name" value="PAS-like_dom_sf"/>
</dbReference>
<organism evidence="10 11">
    <name type="scientific">Halopseudomonas laoshanensis</name>
    <dbReference type="NCBI Taxonomy" id="2268758"/>
    <lineage>
        <taxon>Bacteria</taxon>
        <taxon>Pseudomonadati</taxon>
        <taxon>Pseudomonadota</taxon>
        <taxon>Gammaproteobacteria</taxon>
        <taxon>Pseudomonadales</taxon>
        <taxon>Pseudomonadaceae</taxon>
        <taxon>Halopseudomonas</taxon>
    </lineage>
</organism>
<dbReference type="Proteomes" id="UP000463138">
    <property type="component" value="Unassembled WGS sequence"/>
</dbReference>
<dbReference type="Gene3D" id="3.30.70.270">
    <property type="match status" value="1"/>
</dbReference>
<dbReference type="FunFam" id="3.30.70.270:FF:000001">
    <property type="entry name" value="Diguanylate cyclase domain protein"/>
    <property type="match status" value="1"/>
</dbReference>
<dbReference type="GO" id="GO:0071732">
    <property type="term" value="P:cellular response to nitric oxide"/>
    <property type="evidence" value="ECO:0007669"/>
    <property type="project" value="UniProtKB-ARBA"/>
</dbReference>
<protein>
    <recommendedName>
        <fullName evidence="3">cyclic-guanylate-specific phosphodiesterase</fullName>
        <ecNumber evidence="3">3.1.4.52</ecNumber>
    </recommendedName>
</protein>
<reference evidence="10 11" key="1">
    <citation type="submission" date="2018-07" db="EMBL/GenBank/DDBJ databases">
        <title>Pseudomonas laoshanensis sp. nov., isolated from soil.</title>
        <authorList>
            <person name="Sun J."/>
            <person name="Yu L."/>
            <person name="Wang M."/>
            <person name="Zhang C."/>
        </authorList>
    </citation>
    <scope>NUCLEOTIDE SEQUENCE [LARGE SCALE GENOMIC DNA]</scope>
    <source>
        <strain evidence="10 11">Y22</strain>
    </source>
</reference>
<feature type="domain" description="PAS" evidence="6">
    <location>
        <begin position="271"/>
        <end position="320"/>
    </location>
</feature>
<dbReference type="InterPro" id="IPR013655">
    <property type="entry name" value="PAS_fold_3"/>
</dbReference>